<evidence type="ECO:0000313" key="3">
    <source>
        <dbReference type="Proteomes" id="UP001595645"/>
    </source>
</evidence>
<name>A0ABV7P456_9PSEU</name>
<dbReference type="Proteomes" id="UP001595645">
    <property type="component" value="Unassembled WGS sequence"/>
</dbReference>
<keyword evidence="1" id="KW-1133">Transmembrane helix</keyword>
<feature type="transmembrane region" description="Helical" evidence="1">
    <location>
        <begin position="22"/>
        <end position="46"/>
    </location>
</feature>
<dbReference type="Pfam" id="PF26421">
    <property type="entry name" value="Avidin_like"/>
    <property type="match status" value="1"/>
</dbReference>
<keyword evidence="1" id="KW-0812">Transmembrane</keyword>
<keyword evidence="1" id="KW-0472">Membrane</keyword>
<evidence type="ECO:0000313" key="2">
    <source>
        <dbReference type="EMBL" id="MFC3452845.1"/>
    </source>
</evidence>
<accession>A0ABV7P456</accession>
<gene>
    <name evidence="2" type="ORF">ACFOSH_25710</name>
</gene>
<dbReference type="EMBL" id="JBHRWK010000042">
    <property type="protein sequence ID" value="MFC3452845.1"/>
    <property type="molecule type" value="Genomic_DNA"/>
</dbReference>
<sequence>MTGATRTGVFAVLRSTPAPVRYLLGGVLVNQLGAFVQTFLILYLTFRGTSVGFAGICLAAYSVGAIFGAMLGGELTHRFGGRATMVLATGEVICGHTVNTPEVAEDGHLRLREVWERYGPHAATGVSYLDEVS</sequence>
<proteinExistence type="predicted"/>
<protein>
    <recommendedName>
        <fullName evidence="4">MFS transporter</fullName>
    </recommendedName>
</protein>
<comment type="caution">
    <text evidence="2">The sequence shown here is derived from an EMBL/GenBank/DDBJ whole genome shotgun (WGS) entry which is preliminary data.</text>
</comment>
<dbReference type="RefSeq" id="WP_378241620.1">
    <property type="nucleotide sequence ID" value="NZ_JBHRWK010000042.1"/>
</dbReference>
<evidence type="ECO:0008006" key="4">
    <source>
        <dbReference type="Google" id="ProtNLM"/>
    </source>
</evidence>
<dbReference type="SUPFAM" id="SSF103473">
    <property type="entry name" value="MFS general substrate transporter"/>
    <property type="match status" value="1"/>
</dbReference>
<feature type="transmembrane region" description="Helical" evidence="1">
    <location>
        <begin position="52"/>
        <end position="72"/>
    </location>
</feature>
<evidence type="ECO:0000256" key="1">
    <source>
        <dbReference type="SAM" id="Phobius"/>
    </source>
</evidence>
<organism evidence="2 3">
    <name type="scientific">Amycolatopsis speibonae</name>
    <dbReference type="NCBI Taxonomy" id="1450224"/>
    <lineage>
        <taxon>Bacteria</taxon>
        <taxon>Bacillati</taxon>
        <taxon>Actinomycetota</taxon>
        <taxon>Actinomycetes</taxon>
        <taxon>Pseudonocardiales</taxon>
        <taxon>Pseudonocardiaceae</taxon>
        <taxon>Amycolatopsis</taxon>
    </lineage>
</organism>
<reference evidence="3" key="1">
    <citation type="journal article" date="2019" name="Int. J. Syst. Evol. Microbiol.">
        <title>The Global Catalogue of Microorganisms (GCM) 10K type strain sequencing project: providing services to taxonomists for standard genome sequencing and annotation.</title>
        <authorList>
            <consortium name="The Broad Institute Genomics Platform"/>
            <consortium name="The Broad Institute Genome Sequencing Center for Infectious Disease"/>
            <person name="Wu L."/>
            <person name="Ma J."/>
        </authorList>
    </citation>
    <scope>NUCLEOTIDE SEQUENCE [LARGE SCALE GENOMIC DNA]</scope>
    <source>
        <strain evidence="3">CGMCC 4.7676</strain>
    </source>
</reference>
<keyword evidence="3" id="KW-1185">Reference proteome</keyword>
<dbReference type="InterPro" id="IPR058595">
    <property type="entry name" value="Avidin-like"/>
</dbReference>
<dbReference type="InterPro" id="IPR036259">
    <property type="entry name" value="MFS_trans_sf"/>
</dbReference>
<dbReference type="Gene3D" id="1.20.1250.20">
    <property type="entry name" value="MFS general substrate transporter like domains"/>
    <property type="match status" value="1"/>
</dbReference>